<dbReference type="KEGG" id="blac:94345716"/>
<dbReference type="AlphaFoldDB" id="A0A976IGQ3"/>
<dbReference type="Proteomes" id="UP000294530">
    <property type="component" value="Unassembled WGS sequence"/>
</dbReference>
<dbReference type="InterPro" id="IPR001229">
    <property type="entry name" value="Jacalin-like_lectin_dom"/>
</dbReference>
<protein>
    <recommendedName>
        <fullName evidence="2">Jacalin-type lectin domain-containing protein</fullName>
    </recommendedName>
</protein>
<dbReference type="RefSeq" id="XP_067820675.1">
    <property type="nucleotide sequence ID" value="XM_067960045.1"/>
</dbReference>
<evidence type="ECO:0000259" key="2">
    <source>
        <dbReference type="PROSITE" id="PS51752"/>
    </source>
</evidence>
<dbReference type="InterPro" id="IPR036404">
    <property type="entry name" value="Jacalin-like_lectin_dom_sf"/>
</dbReference>
<feature type="compositionally biased region" description="Basic and acidic residues" evidence="1">
    <location>
        <begin position="1"/>
        <end position="10"/>
    </location>
</feature>
<dbReference type="SUPFAM" id="SSF51101">
    <property type="entry name" value="Mannose-binding lectins"/>
    <property type="match status" value="1"/>
</dbReference>
<proteinExistence type="predicted"/>
<sequence length="236" mass="25778">MRISFDKNIKDVFQLSDDGNGGIKISKKPQMSYEDTGSNKEEEINDDQENNDDEDNNNDGDTLDGDKRKCRPFGLNEGIQQSSTYGGPHGNEFSDKKMVMPGQNVTSVTLWAGERLDGLQVVTAPPRGVSLTLKHGGQGGKDSTYLLEKDEHINSFAVSLIEKNGNTRIGYLKLGTTLGKSIEGGTPGKDSSKLHIEHAPANHHLGGFHGRSNKEIDMLGALWVRDEPEDCSYGSE</sequence>
<dbReference type="PROSITE" id="PS51752">
    <property type="entry name" value="JACALIN_LECTIN"/>
    <property type="match status" value="1"/>
</dbReference>
<evidence type="ECO:0000256" key="1">
    <source>
        <dbReference type="SAM" id="MobiDB-lite"/>
    </source>
</evidence>
<gene>
    <name evidence="3" type="ORF">CCR75_001944</name>
</gene>
<feature type="domain" description="Jacalin-type lectin" evidence="2">
    <location>
        <begin position="79"/>
        <end position="225"/>
    </location>
</feature>
<dbReference type="Pfam" id="PF01419">
    <property type="entry name" value="Jacalin"/>
    <property type="match status" value="1"/>
</dbReference>
<keyword evidence="4" id="KW-1185">Reference proteome</keyword>
<dbReference type="OrthoDB" id="107091at2759"/>
<feature type="compositionally biased region" description="Acidic residues" evidence="1">
    <location>
        <begin position="43"/>
        <end position="63"/>
    </location>
</feature>
<dbReference type="GeneID" id="94345716"/>
<name>A0A976IGQ3_BRELC</name>
<reference evidence="3 4" key="1">
    <citation type="journal article" date="2021" name="Genome Biol.">
        <title>AFLAP: assembly-free linkage analysis pipeline using k-mers from genome sequencing data.</title>
        <authorList>
            <person name="Fletcher K."/>
            <person name="Zhang L."/>
            <person name="Gil J."/>
            <person name="Han R."/>
            <person name="Cavanaugh K."/>
            <person name="Michelmore R."/>
        </authorList>
    </citation>
    <scope>NUCLEOTIDE SEQUENCE [LARGE SCALE GENOMIC DNA]</scope>
    <source>
        <strain evidence="3 4">SF5</strain>
    </source>
</reference>
<evidence type="ECO:0000313" key="3">
    <source>
        <dbReference type="EMBL" id="TDH71176.1"/>
    </source>
</evidence>
<dbReference type="Gene3D" id="2.100.10.30">
    <property type="entry name" value="Jacalin-like lectin domain"/>
    <property type="match status" value="1"/>
</dbReference>
<feature type="region of interest" description="Disordered" evidence="1">
    <location>
        <begin position="1"/>
        <end position="97"/>
    </location>
</feature>
<dbReference type="EMBL" id="SHOA02000012">
    <property type="protein sequence ID" value="TDH71176.1"/>
    <property type="molecule type" value="Genomic_DNA"/>
</dbReference>
<accession>A0A976IGQ3</accession>
<organism evidence="3 4">
    <name type="scientific">Bremia lactucae</name>
    <name type="common">Lettuce downy mildew</name>
    <dbReference type="NCBI Taxonomy" id="4779"/>
    <lineage>
        <taxon>Eukaryota</taxon>
        <taxon>Sar</taxon>
        <taxon>Stramenopiles</taxon>
        <taxon>Oomycota</taxon>
        <taxon>Peronosporomycetes</taxon>
        <taxon>Peronosporales</taxon>
        <taxon>Peronosporaceae</taxon>
        <taxon>Bremia</taxon>
    </lineage>
</organism>
<comment type="caution">
    <text evidence="3">The sequence shown here is derived from an EMBL/GenBank/DDBJ whole genome shotgun (WGS) entry which is preliminary data.</text>
</comment>
<evidence type="ECO:0000313" key="4">
    <source>
        <dbReference type="Proteomes" id="UP000294530"/>
    </source>
</evidence>